<dbReference type="PATRIC" id="fig|1354264.4.peg.3810"/>
<dbReference type="InterPro" id="IPR046668">
    <property type="entry name" value="DUF6538"/>
</dbReference>
<dbReference type="PANTHER" id="PTHR30349:SF41">
    <property type="entry name" value="INTEGRASE_RECOMBINASE PROTEIN MJ0367-RELATED"/>
    <property type="match status" value="1"/>
</dbReference>
<protein>
    <submittedName>
        <fullName evidence="7">Putative integrase</fullName>
    </submittedName>
</protein>
<dbReference type="SUPFAM" id="SSF56349">
    <property type="entry name" value="DNA breaking-rejoining enzymes"/>
    <property type="match status" value="1"/>
</dbReference>
<keyword evidence="2" id="KW-0229">DNA integration</keyword>
<dbReference type="AlphaFoldDB" id="A0A1B7JLK3"/>
<dbReference type="InterPro" id="IPR011010">
    <property type="entry name" value="DNA_brk_join_enz"/>
</dbReference>
<gene>
    <name evidence="7" type="ORF">M989_03670</name>
</gene>
<dbReference type="Gene3D" id="1.10.443.10">
    <property type="entry name" value="Intergrase catalytic core"/>
    <property type="match status" value="1"/>
</dbReference>
<dbReference type="Gene3D" id="1.10.150.130">
    <property type="match status" value="1"/>
</dbReference>
<reference evidence="7 8" key="1">
    <citation type="submission" date="2016-04" db="EMBL/GenBank/DDBJ databases">
        <title>ATOL: Assembling a taxonomically balanced genome-scale reconstruction of the evolutionary history of the Enterobacteriaceae.</title>
        <authorList>
            <person name="Plunkett G.III."/>
            <person name="Neeno-Eckwall E.C."/>
            <person name="Glasner J.D."/>
            <person name="Perna N.T."/>
        </authorList>
    </citation>
    <scope>NUCLEOTIDE SEQUENCE [LARGE SCALE GENOMIC DNA]</scope>
    <source>
        <strain evidence="7 8">ATCC 51603</strain>
    </source>
</reference>
<dbReference type="InterPro" id="IPR013762">
    <property type="entry name" value="Integrase-like_cat_sf"/>
</dbReference>
<dbReference type="Pfam" id="PF00589">
    <property type="entry name" value="Phage_integrase"/>
    <property type="match status" value="1"/>
</dbReference>
<comment type="caution">
    <text evidence="7">The sequence shown here is derived from an EMBL/GenBank/DDBJ whole genome shotgun (WGS) entry which is preliminary data.</text>
</comment>
<dbReference type="PROSITE" id="PS51898">
    <property type="entry name" value="TYR_RECOMBINASE"/>
    <property type="match status" value="1"/>
</dbReference>
<sequence>MKVNKDDRYLITDAYGVYYCRIVLPAYLHDAFGGKKTLVRSLKTSDLRVARRKRDAIVTEYERVRELAAPPKPDSIQDTISYLQSVAKYARASPVAQSAETRNSRREPSATPNNNKANKLVPSCPSLVGMLDVYLLQNADVKKIGTLSKDKRAVTVFLSYLKRSDIQLSDITRTTVSGWCDYMKENGRAIQTQANFLSSMAGILDLAAARYHDAPPLEKNPFRGHKLNTAKSRESYEAFTDQDVIALLRGLQEAGEGELFDVASIAAYSGMRLNEICSMNGHSIVQIDNVWCFKIYEGKTSNACRVIPIHSKILPMALSRRDNPYNGFLFYRASITNREDGKRSTWHTQRFTRIKRAILPDDENKVFHSYRHTWISKLNAAGVPESRVAILAGHAPGQTESFKTYSKSVPDRIVKELQSYVELISYK</sequence>
<evidence type="ECO:0000256" key="5">
    <source>
        <dbReference type="SAM" id="MobiDB-lite"/>
    </source>
</evidence>
<dbReference type="GO" id="GO:0015074">
    <property type="term" value="P:DNA integration"/>
    <property type="evidence" value="ECO:0007669"/>
    <property type="project" value="UniProtKB-KW"/>
</dbReference>
<dbReference type="Pfam" id="PF20172">
    <property type="entry name" value="DUF6538"/>
    <property type="match status" value="1"/>
</dbReference>
<comment type="similarity">
    <text evidence="1">Belongs to the 'phage' integrase family.</text>
</comment>
<evidence type="ECO:0000313" key="8">
    <source>
        <dbReference type="Proteomes" id="UP000078386"/>
    </source>
</evidence>
<dbReference type="Pfam" id="PF13102">
    <property type="entry name" value="Phage_int_SAM_5"/>
    <property type="match status" value="1"/>
</dbReference>
<dbReference type="InterPro" id="IPR025269">
    <property type="entry name" value="SAM-like_dom"/>
</dbReference>
<accession>A0A1B7JLK3</accession>
<name>A0A1B7JLK3_9ENTR</name>
<dbReference type="GO" id="GO:0003677">
    <property type="term" value="F:DNA binding"/>
    <property type="evidence" value="ECO:0007669"/>
    <property type="project" value="UniProtKB-KW"/>
</dbReference>
<keyword evidence="3" id="KW-0238">DNA-binding</keyword>
<dbReference type="InterPro" id="IPR002104">
    <property type="entry name" value="Integrase_catalytic"/>
</dbReference>
<evidence type="ECO:0000259" key="6">
    <source>
        <dbReference type="PROSITE" id="PS51898"/>
    </source>
</evidence>
<evidence type="ECO:0000256" key="1">
    <source>
        <dbReference type="ARBA" id="ARBA00008857"/>
    </source>
</evidence>
<keyword evidence="4" id="KW-0233">DNA recombination</keyword>
<dbReference type="Proteomes" id="UP000078386">
    <property type="component" value="Unassembled WGS sequence"/>
</dbReference>
<dbReference type="EMBL" id="LXEU01000073">
    <property type="protein sequence ID" value="OAT48785.1"/>
    <property type="molecule type" value="Genomic_DNA"/>
</dbReference>
<organism evidence="7 8">
    <name type="scientific">Kluyvera georgiana ATCC 51603</name>
    <dbReference type="NCBI Taxonomy" id="1354264"/>
    <lineage>
        <taxon>Bacteria</taxon>
        <taxon>Pseudomonadati</taxon>
        <taxon>Pseudomonadota</taxon>
        <taxon>Gammaproteobacteria</taxon>
        <taxon>Enterobacterales</taxon>
        <taxon>Enterobacteriaceae</taxon>
        <taxon>Kluyvera</taxon>
    </lineage>
</organism>
<evidence type="ECO:0000256" key="4">
    <source>
        <dbReference type="ARBA" id="ARBA00023172"/>
    </source>
</evidence>
<proteinExistence type="inferred from homology"/>
<feature type="region of interest" description="Disordered" evidence="5">
    <location>
        <begin position="94"/>
        <end position="119"/>
    </location>
</feature>
<evidence type="ECO:0000256" key="2">
    <source>
        <dbReference type="ARBA" id="ARBA00022908"/>
    </source>
</evidence>
<feature type="domain" description="Tyr recombinase" evidence="6">
    <location>
        <begin position="234"/>
        <end position="418"/>
    </location>
</feature>
<dbReference type="InterPro" id="IPR010998">
    <property type="entry name" value="Integrase_recombinase_N"/>
</dbReference>
<evidence type="ECO:0000313" key="7">
    <source>
        <dbReference type="EMBL" id="OAT48785.1"/>
    </source>
</evidence>
<dbReference type="PANTHER" id="PTHR30349">
    <property type="entry name" value="PHAGE INTEGRASE-RELATED"/>
    <property type="match status" value="1"/>
</dbReference>
<dbReference type="InterPro" id="IPR050090">
    <property type="entry name" value="Tyrosine_recombinase_XerCD"/>
</dbReference>
<evidence type="ECO:0000256" key="3">
    <source>
        <dbReference type="ARBA" id="ARBA00023125"/>
    </source>
</evidence>
<keyword evidence="8" id="KW-1185">Reference proteome</keyword>
<dbReference type="RefSeq" id="WP_064547693.1">
    <property type="nucleotide sequence ID" value="NZ_LXEU01000073.1"/>
</dbReference>
<dbReference type="GO" id="GO:0006310">
    <property type="term" value="P:DNA recombination"/>
    <property type="evidence" value="ECO:0007669"/>
    <property type="project" value="UniProtKB-KW"/>
</dbReference>